<protein>
    <submittedName>
        <fullName evidence="3">Uncharacterized protein</fullName>
    </submittedName>
</protein>
<proteinExistence type="predicted"/>
<feature type="region of interest" description="Disordered" evidence="1">
    <location>
        <begin position="512"/>
        <end position="535"/>
    </location>
</feature>
<dbReference type="VEuPathDB" id="MicrosporidiaDB:THOM_0005"/>
<feature type="transmembrane region" description="Helical" evidence="2">
    <location>
        <begin position="282"/>
        <end position="304"/>
    </location>
</feature>
<keyword evidence="4" id="KW-1185">Reference proteome</keyword>
<dbReference type="InParanoid" id="L7JZT9"/>
<dbReference type="HOGENOM" id="CLU_487623_0_0_1"/>
<gene>
    <name evidence="3" type="ORF">THOM_0005</name>
</gene>
<reference evidence="3 4" key="1">
    <citation type="journal article" date="2012" name="PLoS Pathog.">
        <title>The genome of the obligate intracellular parasite Trachipleistophora hominis: new insights into microsporidian genome dynamics and reductive evolution.</title>
        <authorList>
            <person name="Heinz E."/>
            <person name="Williams T.A."/>
            <person name="Nakjang S."/>
            <person name="Noel C.J."/>
            <person name="Swan D.C."/>
            <person name="Goldberg A.V."/>
            <person name="Harris S.R."/>
            <person name="Weinmaier T."/>
            <person name="Markert S."/>
            <person name="Becher D."/>
            <person name="Bernhardt J."/>
            <person name="Dagan T."/>
            <person name="Hacker C."/>
            <person name="Lucocq J.M."/>
            <person name="Schweder T."/>
            <person name="Rattei T."/>
            <person name="Hall N."/>
            <person name="Hirt R.P."/>
            <person name="Embley T.M."/>
        </authorList>
    </citation>
    <scope>NUCLEOTIDE SEQUENCE [LARGE SCALE GENOMIC DNA]</scope>
</reference>
<dbReference type="EMBL" id="JH993798">
    <property type="protein sequence ID" value="ELQ76978.1"/>
    <property type="molecule type" value="Genomic_DNA"/>
</dbReference>
<evidence type="ECO:0000256" key="2">
    <source>
        <dbReference type="SAM" id="Phobius"/>
    </source>
</evidence>
<dbReference type="AlphaFoldDB" id="L7JZT9"/>
<dbReference type="OMA" id="YLPCRAI"/>
<evidence type="ECO:0000256" key="1">
    <source>
        <dbReference type="SAM" id="MobiDB-lite"/>
    </source>
</evidence>
<name>L7JZT9_TRAHO</name>
<evidence type="ECO:0000313" key="4">
    <source>
        <dbReference type="Proteomes" id="UP000011185"/>
    </source>
</evidence>
<dbReference type="OrthoDB" id="10365712at2759"/>
<keyword evidence="2" id="KW-1133">Transmembrane helix</keyword>
<organism evidence="3 4">
    <name type="scientific">Trachipleistophora hominis</name>
    <name type="common">Microsporidian parasite</name>
    <dbReference type="NCBI Taxonomy" id="72359"/>
    <lineage>
        <taxon>Eukaryota</taxon>
        <taxon>Fungi</taxon>
        <taxon>Fungi incertae sedis</taxon>
        <taxon>Microsporidia</taxon>
        <taxon>Pleistophoridae</taxon>
        <taxon>Trachipleistophora</taxon>
    </lineage>
</organism>
<keyword evidence="2" id="KW-0812">Transmembrane</keyword>
<keyword evidence="2" id="KW-0472">Membrane</keyword>
<accession>L7JZT9</accession>
<sequence>MTEDELFIVLASLTTNPTLEKLQDIEFMLLEQGDLRPFVHKYDAHLISNLLKHPDLFDLVLEILILCLDENCASLYADKRKLFLLTDQLYINRNSRIMTAVTRIVVLNEEHVRVKIVNMLDSLGFFKMVIALACKESAELIDSLFVNDGSMRYTEDERNKIRVMFGGEESSSLLTYEENASYVFDVNVATGDGSFDKMNRNAVANNSDTGILPSNYGEKDELSVDITQGCERGTALEQNREKRSFSHFRNYPFDVKRKYFDIKTYFKEKEYFKTYTRRIHKYNLVFIKVLSIFMINIEYFIFYLPCRAIDFMVRLNECVIGNKAIMVTLKSTLMPYKEDILERFLEKHDCIHALAYVIDRNMLMRKDVLSKLKEIKDSGALFYKFMDDFDVLKQIHGKEWNDVFFSFLVDECEHMQHCMEHNNTKAINNTGMSSNTCLIQCKKYQTLLLLSKLPLVFKISKLMVISRWKAVLKNHACVDNEFLDLYQEEFLNYLRSNYFNFARVLFSEPKTRNGKRHTTKEDNIEDSSVSDHESNATLVEEGNDAYIESENFMSLDDKND</sequence>
<dbReference type="Proteomes" id="UP000011185">
    <property type="component" value="Unassembled WGS sequence"/>
</dbReference>
<evidence type="ECO:0000313" key="3">
    <source>
        <dbReference type="EMBL" id="ELQ76978.1"/>
    </source>
</evidence>